<keyword evidence="3" id="KW-0732">Signal</keyword>
<organism evidence="8 11">
    <name type="scientific">Bacteroides caccae</name>
    <dbReference type="NCBI Taxonomy" id="47678"/>
    <lineage>
        <taxon>Bacteria</taxon>
        <taxon>Pseudomonadati</taxon>
        <taxon>Bacteroidota</taxon>
        <taxon>Bacteroidia</taxon>
        <taxon>Bacteroidales</taxon>
        <taxon>Bacteroidaceae</taxon>
        <taxon>Bacteroides</taxon>
    </lineage>
</organism>
<keyword evidence="5" id="KW-0564">Palmitate</keyword>
<dbReference type="KEGG" id="bcac:CGC64_07420"/>
<evidence type="ECO:0000313" key="12">
    <source>
        <dbReference type="Proteomes" id="UP000095725"/>
    </source>
</evidence>
<reference evidence="11 12" key="1">
    <citation type="submission" date="2015-09" db="EMBL/GenBank/DDBJ databases">
        <authorList>
            <consortium name="Pathogen Informatics"/>
        </authorList>
    </citation>
    <scope>NUCLEOTIDE SEQUENCE [LARGE SCALE GENOMIC DNA]</scope>
    <source>
        <strain evidence="8 11">2789STDY5834880</strain>
        <strain evidence="9 12">2789STDY5834946</strain>
    </source>
</reference>
<evidence type="ECO:0000256" key="6">
    <source>
        <dbReference type="ARBA" id="ARBA00023237"/>
    </source>
</evidence>
<evidence type="ECO:0000313" key="9">
    <source>
        <dbReference type="EMBL" id="CUQ00183.1"/>
    </source>
</evidence>
<dbReference type="Proteomes" id="UP000095657">
    <property type="component" value="Unassembled WGS sequence"/>
</dbReference>
<evidence type="ECO:0000313" key="13">
    <source>
        <dbReference type="Proteomes" id="UP000475905"/>
    </source>
</evidence>
<accession>A0A174NGG4</accession>
<evidence type="ECO:0000313" key="11">
    <source>
        <dbReference type="Proteomes" id="UP000095657"/>
    </source>
</evidence>
<evidence type="ECO:0000256" key="7">
    <source>
        <dbReference type="ARBA" id="ARBA00023288"/>
    </source>
</evidence>
<evidence type="ECO:0000256" key="2">
    <source>
        <dbReference type="ARBA" id="ARBA00007248"/>
    </source>
</evidence>
<dbReference type="EMBL" id="CZBL01000005">
    <property type="protein sequence ID" value="CUQ00183.1"/>
    <property type="molecule type" value="Genomic_DNA"/>
</dbReference>
<name>A0A174NGG4_9BACE</name>
<gene>
    <name evidence="8" type="ORF">ERS852494_02324</name>
    <name evidence="9" type="ORF">ERS852558_01530</name>
    <name evidence="10" type="ORF">F2Y36_06975</name>
</gene>
<evidence type="ECO:0000256" key="3">
    <source>
        <dbReference type="ARBA" id="ARBA00022729"/>
    </source>
</evidence>
<comment type="similarity">
    <text evidence="2">Belongs to the bacteroidetes fimbrillin superfamily. FimB/Mfa2 family.</text>
</comment>
<dbReference type="STRING" id="47678.ERS852494_02324"/>
<evidence type="ECO:0000313" key="8">
    <source>
        <dbReference type="EMBL" id="CUP47643.1"/>
    </source>
</evidence>
<sequence>MISILTDIQKKANKILLFTTLVGTMTACDSVLDFDEGDCSIEYGVTFKYDYNIKNVDAFAQEVKNITLYAFDDNNNLVAMKAESGDMLATGEYAMTMDIDPEKYHLIAWAGLDDESFAVPLLTPGKANITDLNVKTIRNSVVVPTKQGRSEGDKDKFIVEHELSSLWHGELKKGPSTRSGRKRFTEVSLIKNTNNIRIALVQVKQNENATITRAINKNELKFNIYDDNGFMNYDNTLLDDDMLTYKPFMTEQKTVATRAFNVVDTEYPAVIAELSVARLMKDKNPELSIIDTKTNKNILKTGDLIGYLNLLRTEKYADMPLQEYLDREDNYSMLVFVDENLTLINTVVEINDWVIQLNDFDL</sequence>
<proteinExistence type="inferred from homology"/>
<dbReference type="Gene3D" id="2.60.40.2090">
    <property type="match status" value="1"/>
</dbReference>
<reference evidence="10 13" key="2">
    <citation type="journal article" date="2019" name="Nat. Med.">
        <title>A library of human gut bacterial isolates paired with longitudinal multiomics data enables mechanistic microbiome research.</title>
        <authorList>
            <person name="Poyet M."/>
            <person name="Groussin M."/>
            <person name="Gibbons S.M."/>
            <person name="Avila-Pacheco J."/>
            <person name="Jiang X."/>
            <person name="Kearney S.M."/>
            <person name="Perrotta A.R."/>
            <person name="Berdy B."/>
            <person name="Zhao S."/>
            <person name="Lieberman T.D."/>
            <person name="Swanson P.K."/>
            <person name="Smith M."/>
            <person name="Roesemann S."/>
            <person name="Alexander J.E."/>
            <person name="Rich S.A."/>
            <person name="Livny J."/>
            <person name="Vlamakis H."/>
            <person name="Clish C."/>
            <person name="Bullock K."/>
            <person name="Deik A."/>
            <person name="Scott J."/>
            <person name="Pierce K.A."/>
            <person name="Xavier R.J."/>
            <person name="Alm E.J."/>
        </authorList>
    </citation>
    <scope>NUCLEOTIDE SEQUENCE [LARGE SCALE GENOMIC DNA]</scope>
    <source>
        <strain evidence="10 13">BIOML-A31</strain>
    </source>
</reference>
<dbReference type="Proteomes" id="UP000095725">
    <property type="component" value="Unassembled WGS sequence"/>
</dbReference>
<evidence type="ECO:0000313" key="10">
    <source>
        <dbReference type="EMBL" id="KAA5464379.1"/>
    </source>
</evidence>
<dbReference type="Pfam" id="PF08842">
    <property type="entry name" value="Mfa2"/>
    <property type="match status" value="1"/>
</dbReference>
<dbReference type="Gene3D" id="2.60.40.2100">
    <property type="match status" value="1"/>
</dbReference>
<dbReference type="GO" id="GO:0009279">
    <property type="term" value="C:cell outer membrane"/>
    <property type="evidence" value="ECO:0007669"/>
    <property type="project" value="UniProtKB-SubCell"/>
</dbReference>
<evidence type="ECO:0000256" key="1">
    <source>
        <dbReference type="ARBA" id="ARBA00004442"/>
    </source>
</evidence>
<evidence type="ECO:0000256" key="4">
    <source>
        <dbReference type="ARBA" id="ARBA00023136"/>
    </source>
</evidence>
<keyword evidence="7 8" id="KW-0449">Lipoprotein</keyword>
<dbReference type="RefSeq" id="WP_005677317.1">
    <property type="nucleotide sequence ID" value="NZ_CAXSJX010000018.1"/>
</dbReference>
<dbReference type="InterPro" id="IPR014941">
    <property type="entry name" value="FimB/Mfa2/Mfa3"/>
</dbReference>
<keyword evidence="4" id="KW-0472">Membrane</keyword>
<dbReference type="AlphaFoldDB" id="A0A174NGG4"/>
<keyword evidence="6" id="KW-0998">Cell outer membrane</keyword>
<dbReference type="EMBL" id="CZAI01000005">
    <property type="protein sequence ID" value="CUP47643.1"/>
    <property type="molecule type" value="Genomic_DNA"/>
</dbReference>
<dbReference type="Proteomes" id="UP000475905">
    <property type="component" value="Unassembled WGS sequence"/>
</dbReference>
<dbReference type="EMBL" id="VVYP01000006">
    <property type="protein sequence ID" value="KAA5464379.1"/>
    <property type="molecule type" value="Genomic_DNA"/>
</dbReference>
<evidence type="ECO:0000256" key="5">
    <source>
        <dbReference type="ARBA" id="ARBA00023139"/>
    </source>
</evidence>
<protein>
    <submittedName>
        <fullName evidence="10">FimB/Mfa2 family fimbrial subunit</fullName>
    </submittedName>
    <submittedName>
        <fullName evidence="8">Putative lipoprotein</fullName>
    </submittedName>
</protein>
<comment type="subcellular location">
    <subcellularLocation>
        <location evidence="1">Cell outer membrane</location>
    </subcellularLocation>
</comment>